<evidence type="ECO:0000259" key="1">
    <source>
        <dbReference type="PROSITE" id="PS50191"/>
    </source>
</evidence>
<dbReference type="OrthoDB" id="75724at2759"/>
<dbReference type="InterPro" id="IPR001251">
    <property type="entry name" value="CRAL-TRIO_dom"/>
</dbReference>
<dbReference type="InterPro" id="IPR052578">
    <property type="entry name" value="PI_Transfer_CRAL-TRIO"/>
</dbReference>
<feature type="domain" description="CRAL-TRIO" evidence="1">
    <location>
        <begin position="1"/>
        <end position="119"/>
    </location>
</feature>
<dbReference type="Proteomes" id="UP000785679">
    <property type="component" value="Unassembled WGS sequence"/>
</dbReference>
<name>A0A8J8NLU3_HALGN</name>
<dbReference type="AlphaFoldDB" id="A0A8J8NLU3"/>
<dbReference type="SMART" id="SM00516">
    <property type="entry name" value="SEC14"/>
    <property type="match status" value="1"/>
</dbReference>
<reference evidence="2" key="1">
    <citation type="submission" date="2019-06" db="EMBL/GenBank/DDBJ databases">
        <authorList>
            <person name="Zheng W."/>
        </authorList>
    </citation>
    <scope>NUCLEOTIDE SEQUENCE</scope>
    <source>
        <strain evidence="2">QDHG01</strain>
    </source>
</reference>
<evidence type="ECO:0000313" key="3">
    <source>
        <dbReference type="Proteomes" id="UP000785679"/>
    </source>
</evidence>
<dbReference type="Gene3D" id="3.40.525.10">
    <property type="entry name" value="CRAL-TRIO lipid binding domain"/>
    <property type="match status" value="1"/>
</dbReference>
<organism evidence="2 3">
    <name type="scientific">Halteria grandinella</name>
    <dbReference type="NCBI Taxonomy" id="5974"/>
    <lineage>
        <taxon>Eukaryota</taxon>
        <taxon>Sar</taxon>
        <taxon>Alveolata</taxon>
        <taxon>Ciliophora</taxon>
        <taxon>Intramacronucleata</taxon>
        <taxon>Spirotrichea</taxon>
        <taxon>Stichotrichia</taxon>
        <taxon>Sporadotrichida</taxon>
        <taxon>Halteriidae</taxon>
        <taxon>Halteria</taxon>
    </lineage>
</organism>
<dbReference type="PANTHER" id="PTHR45824">
    <property type="entry name" value="GH16843P"/>
    <property type="match status" value="1"/>
</dbReference>
<dbReference type="SUPFAM" id="SSF52087">
    <property type="entry name" value="CRAL/TRIO domain"/>
    <property type="match status" value="1"/>
</dbReference>
<gene>
    <name evidence="2" type="ORF">FGO68_gene10649</name>
</gene>
<dbReference type="PANTHER" id="PTHR45824:SF29">
    <property type="entry name" value="GH16843P"/>
    <property type="match status" value="1"/>
</dbReference>
<proteinExistence type="predicted"/>
<dbReference type="EMBL" id="RRYP01013103">
    <property type="protein sequence ID" value="TNV76704.1"/>
    <property type="molecule type" value="Genomic_DNA"/>
</dbReference>
<dbReference type="InterPro" id="IPR036865">
    <property type="entry name" value="CRAL-TRIO_dom_sf"/>
</dbReference>
<dbReference type="PROSITE" id="PS50191">
    <property type="entry name" value="CRAL_TRIO"/>
    <property type="match status" value="1"/>
</dbReference>
<evidence type="ECO:0000313" key="2">
    <source>
        <dbReference type="EMBL" id="TNV76704.1"/>
    </source>
</evidence>
<keyword evidence="3" id="KW-1185">Reference proteome</keyword>
<protein>
    <recommendedName>
        <fullName evidence="1">CRAL-TRIO domain-containing protein</fullName>
    </recommendedName>
</protein>
<dbReference type="GO" id="GO:0008526">
    <property type="term" value="F:phosphatidylinositol transfer activity"/>
    <property type="evidence" value="ECO:0007669"/>
    <property type="project" value="TreeGrafter"/>
</dbReference>
<comment type="caution">
    <text evidence="2">The sequence shown here is derived from an EMBL/GenBank/DDBJ whole genome shotgun (WGS) entry which is preliminary data.</text>
</comment>
<dbReference type="Pfam" id="PF00650">
    <property type="entry name" value="CRAL_TRIO"/>
    <property type="match status" value="1"/>
</dbReference>
<sequence>MTRYAKFHIERAIKEGEARGQHKFCAIVNRQGMTRDKLDMPFMQHIAQVLQNNYPERLGILYVVEINWLFRMFFAIMKVFLAQATIDKIMLLDYPEQLREFIDEDQITQDLKGKSPFKYDPISLYGF</sequence>
<accession>A0A8J8NLU3</accession>
<dbReference type="CDD" id="cd00170">
    <property type="entry name" value="SEC14"/>
    <property type="match status" value="1"/>
</dbReference>